<evidence type="ECO:0000313" key="9">
    <source>
        <dbReference type="Proteomes" id="UP001056336"/>
    </source>
</evidence>
<dbReference type="SUPFAM" id="SSF49785">
    <property type="entry name" value="Galactose-binding domain-like"/>
    <property type="match status" value="1"/>
</dbReference>
<dbReference type="Pfam" id="PF08530">
    <property type="entry name" value="PepX_C"/>
    <property type="match status" value="1"/>
</dbReference>
<evidence type="ECO:0000256" key="4">
    <source>
        <dbReference type="ARBA" id="ARBA00022801"/>
    </source>
</evidence>
<keyword evidence="6" id="KW-0812">Transmembrane</keyword>
<dbReference type="Gene3D" id="3.40.50.300">
    <property type="entry name" value="P-loop containing nucleotide triphosphate hydrolases"/>
    <property type="match status" value="1"/>
</dbReference>
<feature type="domain" description="ABC transporter" evidence="7">
    <location>
        <begin position="625"/>
        <end position="853"/>
    </location>
</feature>
<dbReference type="InterPro" id="IPR027417">
    <property type="entry name" value="P-loop_NTPase"/>
</dbReference>
<keyword evidence="5" id="KW-0067">ATP-binding</keyword>
<protein>
    <submittedName>
        <fullName evidence="8">Alpha/beta fold hydrolase</fullName>
    </submittedName>
</protein>
<evidence type="ECO:0000256" key="6">
    <source>
        <dbReference type="SAM" id="Phobius"/>
    </source>
</evidence>
<dbReference type="InterPro" id="IPR008979">
    <property type="entry name" value="Galactose-bd-like_sf"/>
</dbReference>
<dbReference type="InterPro" id="IPR003593">
    <property type="entry name" value="AAA+_ATPase"/>
</dbReference>
<accession>A0ABY4R0Y4</accession>
<name>A0ABY4R0Y4_9ACTN</name>
<dbReference type="SUPFAM" id="SSF53474">
    <property type="entry name" value="alpha/beta-Hydrolases"/>
    <property type="match status" value="1"/>
</dbReference>
<keyword evidence="4 8" id="KW-0378">Hydrolase</keyword>
<dbReference type="Gene3D" id="2.60.120.260">
    <property type="entry name" value="Galactose-binding domain-like"/>
    <property type="match status" value="1"/>
</dbReference>
<dbReference type="EMBL" id="CP097332">
    <property type="protein sequence ID" value="UQX89576.1"/>
    <property type="molecule type" value="Genomic_DNA"/>
</dbReference>
<dbReference type="SMART" id="SM00382">
    <property type="entry name" value="AAA"/>
    <property type="match status" value="1"/>
</dbReference>
<dbReference type="InterPro" id="IPR029058">
    <property type="entry name" value="AB_hydrolase_fold"/>
</dbReference>
<gene>
    <name evidence="8" type="ORF">M6D93_06105</name>
</gene>
<dbReference type="PRINTS" id="PR00111">
    <property type="entry name" value="ABHYDROLASE"/>
</dbReference>
<evidence type="ECO:0000256" key="3">
    <source>
        <dbReference type="ARBA" id="ARBA00022741"/>
    </source>
</evidence>
<dbReference type="Proteomes" id="UP001056336">
    <property type="component" value="Chromosome"/>
</dbReference>
<dbReference type="InterPro" id="IPR000383">
    <property type="entry name" value="Xaa-Pro-like_dom"/>
</dbReference>
<dbReference type="InterPro" id="IPR000073">
    <property type="entry name" value="AB_hydrolase_1"/>
</dbReference>
<keyword evidence="6" id="KW-1133">Transmembrane helix</keyword>
<dbReference type="Pfam" id="PF00005">
    <property type="entry name" value="ABC_tran"/>
    <property type="match status" value="1"/>
</dbReference>
<dbReference type="InterPro" id="IPR013736">
    <property type="entry name" value="Xaa-Pro_dipept_C"/>
</dbReference>
<evidence type="ECO:0000313" key="8">
    <source>
        <dbReference type="EMBL" id="UQX89576.1"/>
    </source>
</evidence>
<evidence type="ECO:0000256" key="5">
    <source>
        <dbReference type="ARBA" id="ARBA00022840"/>
    </source>
</evidence>
<reference evidence="8" key="2">
    <citation type="submission" date="2022-05" db="EMBL/GenBank/DDBJ databases">
        <authorList>
            <person name="Kim J.-S."/>
            <person name="Lee K."/>
            <person name="Suh M."/>
            <person name="Eom M."/>
            <person name="Kim J.-S."/>
            <person name="Kim D.-S."/>
            <person name="Ko S.-H."/>
            <person name="Shin Y."/>
            <person name="Lee J.-S."/>
        </authorList>
    </citation>
    <scope>NUCLEOTIDE SEQUENCE</scope>
    <source>
        <strain evidence="8">N237</strain>
    </source>
</reference>
<dbReference type="PANTHER" id="PTHR43335:SF4">
    <property type="entry name" value="ABC TRANSPORTER, ATP-BINDING PROTEIN"/>
    <property type="match status" value="1"/>
</dbReference>
<dbReference type="PANTHER" id="PTHR43335">
    <property type="entry name" value="ABC TRANSPORTER, ATP-BINDING PROTEIN"/>
    <property type="match status" value="1"/>
</dbReference>
<dbReference type="PROSITE" id="PS50893">
    <property type="entry name" value="ABC_TRANSPORTER_2"/>
    <property type="match status" value="1"/>
</dbReference>
<dbReference type="SUPFAM" id="SSF52540">
    <property type="entry name" value="P-loop containing nucleoside triphosphate hydrolases"/>
    <property type="match status" value="1"/>
</dbReference>
<dbReference type="GO" id="GO:0016787">
    <property type="term" value="F:hydrolase activity"/>
    <property type="evidence" value="ECO:0007669"/>
    <property type="project" value="UniProtKB-KW"/>
</dbReference>
<organism evidence="8 9">
    <name type="scientific">Jatrophihabitans telluris</name>
    <dbReference type="NCBI Taxonomy" id="2038343"/>
    <lineage>
        <taxon>Bacteria</taxon>
        <taxon>Bacillati</taxon>
        <taxon>Actinomycetota</taxon>
        <taxon>Actinomycetes</taxon>
        <taxon>Jatrophihabitantales</taxon>
        <taxon>Jatrophihabitantaceae</taxon>
        <taxon>Jatrophihabitans</taxon>
    </lineage>
</organism>
<comment type="similarity">
    <text evidence="1">Belongs to the ABC transporter superfamily.</text>
</comment>
<dbReference type="PROSITE" id="PS00211">
    <property type="entry name" value="ABC_TRANSPORTER_1"/>
    <property type="match status" value="1"/>
</dbReference>
<keyword evidence="3" id="KW-0547">Nucleotide-binding</keyword>
<dbReference type="Pfam" id="PF02129">
    <property type="entry name" value="Peptidase_S15"/>
    <property type="match status" value="1"/>
</dbReference>
<keyword evidence="9" id="KW-1185">Reference proteome</keyword>
<reference evidence="8" key="1">
    <citation type="journal article" date="2018" name="Int. J. Syst. Evol. Microbiol.">
        <title>Jatrophihabitans telluris sp. nov., isolated from sediment soil of lava forest wetlands and the emended description of the genus Jatrophihabitans.</title>
        <authorList>
            <person name="Lee K.C."/>
            <person name="Suh M.K."/>
            <person name="Eom M.K."/>
            <person name="Kim K.K."/>
            <person name="Kim J.S."/>
            <person name="Kim D.S."/>
            <person name="Ko S.H."/>
            <person name="Shin Y.K."/>
            <person name="Lee J.S."/>
        </authorList>
    </citation>
    <scope>NUCLEOTIDE SEQUENCE</scope>
    <source>
        <strain evidence="8">N237</strain>
    </source>
</reference>
<dbReference type="InterPro" id="IPR017871">
    <property type="entry name" value="ABC_transporter-like_CS"/>
</dbReference>
<evidence type="ECO:0000256" key="2">
    <source>
        <dbReference type="ARBA" id="ARBA00022448"/>
    </source>
</evidence>
<evidence type="ECO:0000256" key="1">
    <source>
        <dbReference type="ARBA" id="ARBA00005417"/>
    </source>
</evidence>
<dbReference type="SMART" id="SM00939">
    <property type="entry name" value="PepX_C"/>
    <property type="match status" value="1"/>
</dbReference>
<proteinExistence type="inferred from homology"/>
<keyword evidence="2" id="KW-0813">Transport</keyword>
<sequence length="897" mass="92740">MTWMRVPLLARARSMRPRRRWWLLAVVLVVLAGAGAITAVAVQAPAAVAETSQFVTGTPEPDGKPVRIDTTLFLPTHTPAPAILLAHGLGGTKAGMAAQARSLAGHGYVVLTYTARGFGNSGGLIHLDSLAYEVPDAQRLLDFLQNRPEVLKRDGRPVVGVGGGSYGGALALMVGAVDHRISAVAADITWHDLRRALFADNSMAGSAGSGVYKKLWVGYLFAIAQRPDATGVSGPLDLGADGCGRFAPQVCAFYRGTGTDPSGVEAKYAALLAQSSPASVLDGMKAPVLLTQGEQDSLFPLSEADANATQIAAAGAPVQVRWRAGGHDASDPSDQVNLWQQQFFDEKLRGRSGAADGSFLFADQGGGISATNGRRVTTFLRADNGYLGTSGSAASASAVLNLPVSGRSRTITAPPGGSPAAVSSLPALGNVLSAAAAVGVAGAADLSSLPQQTATFVTAPLAQDVRIVGSSRVSLSVSSPDSVDSATLFVSLRDVAPDGTMVVPANLVSALSVPLARSTAARTITIDTPWVARNVPAGHRLALVVSTTDLEYQMPADARRYTVALAGSAPVLSVPTPVTVGTGSSGVRVWLLIAALVLLVCAGALWWHRRRRGRPEVLGDPRVPVRITGLVKEYADGYRAVDDISLEVLPGQILGLLGPNGAGKTTTLRVLMGLILPTAGSVEVFGQTVRPGAAVLSRLGAFVEGPGLLPHLSGWDNLQLYWAASGRPAEAAHFDTVLEIAGLGSSLQRRVKTYSHGMQQRLAIAQAMLGLPEVLVLDEPTNGLDPPQIAEMREVLHSYADTGRTVIVSSHLLAEVEQTCTHVVVMARGQVVAAGSVAEVAGAGTDQLAVADPVAAMAILAASGVSARAVPARRALEDVFLELVGEGLAADPDGGRP</sequence>
<dbReference type="InterPro" id="IPR003439">
    <property type="entry name" value="ABC_transporter-like_ATP-bd"/>
</dbReference>
<dbReference type="Gene3D" id="3.40.50.1820">
    <property type="entry name" value="alpha/beta hydrolase"/>
    <property type="match status" value="1"/>
</dbReference>
<keyword evidence="6" id="KW-0472">Membrane</keyword>
<evidence type="ECO:0000259" key="7">
    <source>
        <dbReference type="PROSITE" id="PS50893"/>
    </source>
</evidence>
<feature type="transmembrane region" description="Helical" evidence="6">
    <location>
        <begin position="589"/>
        <end position="607"/>
    </location>
</feature>